<sequence>MTAMISVKVEGPVGLDEPEELLEELGRETGLAWRLETAGQKGTLGGDLAVTLLEALLEGAVGAVVQAAAQRAIDTWRGRRLDPPTVTIIFQTPPAPQGPEPGQVPEPRQEPEPPRCLADDPDGSAGPTTPEGS</sequence>
<reference evidence="2 3" key="1">
    <citation type="submission" date="2012-11" db="EMBL/GenBank/DDBJ databases">
        <authorList>
            <person name="Huguet-Tapia J.C."/>
            <person name="Durkin A.S."/>
            <person name="Pettis G.S."/>
            <person name="Badger J.H."/>
        </authorList>
    </citation>
    <scope>NUCLEOTIDE SEQUENCE [LARGE SCALE GENOMIC DNA]</scope>
    <source>
        <strain evidence="2 3">91-03</strain>
    </source>
</reference>
<gene>
    <name evidence="2" type="ORF">STRIP9103_05757</name>
</gene>
<dbReference type="PATRIC" id="fig|698759.3.peg.8843"/>
<proteinExistence type="predicted"/>
<name>L1KIP9_9ACTN</name>
<organism evidence="2 3">
    <name type="scientific">Streptomyces ipomoeae 91-03</name>
    <dbReference type="NCBI Taxonomy" id="698759"/>
    <lineage>
        <taxon>Bacteria</taxon>
        <taxon>Bacillati</taxon>
        <taxon>Actinomycetota</taxon>
        <taxon>Actinomycetes</taxon>
        <taxon>Kitasatosporales</taxon>
        <taxon>Streptomycetaceae</taxon>
        <taxon>Streptomyces</taxon>
    </lineage>
</organism>
<dbReference type="RefSeq" id="WP_009341035.1">
    <property type="nucleotide sequence ID" value="NZ_AEJC01000651.1"/>
</dbReference>
<dbReference type="EMBL" id="AEJC01000651">
    <property type="protein sequence ID" value="EKX60434.1"/>
    <property type="molecule type" value="Genomic_DNA"/>
</dbReference>
<feature type="region of interest" description="Disordered" evidence="1">
    <location>
        <begin position="82"/>
        <end position="133"/>
    </location>
</feature>
<protein>
    <submittedName>
        <fullName evidence="2">Uncharacterized protein</fullName>
    </submittedName>
</protein>
<comment type="caution">
    <text evidence="2">The sequence shown here is derived from an EMBL/GenBank/DDBJ whole genome shotgun (WGS) entry which is preliminary data.</text>
</comment>
<dbReference type="Proteomes" id="UP000010411">
    <property type="component" value="Unassembled WGS sequence"/>
</dbReference>
<feature type="compositionally biased region" description="Pro residues" evidence="1">
    <location>
        <begin position="93"/>
        <end position="104"/>
    </location>
</feature>
<accession>L1KIP9</accession>
<evidence type="ECO:0000256" key="1">
    <source>
        <dbReference type="SAM" id="MobiDB-lite"/>
    </source>
</evidence>
<keyword evidence="3" id="KW-1185">Reference proteome</keyword>
<dbReference type="AlphaFoldDB" id="L1KIP9"/>
<evidence type="ECO:0000313" key="3">
    <source>
        <dbReference type="Proteomes" id="UP000010411"/>
    </source>
</evidence>
<evidence type="ECO:0000313" key="2">
    <source>
        <dbReference type="EMBL" id="EKX60434.1"/>
    </source>
</evidence>